<evidence type="ECO:0000256" key="1">
    <source>
        <dbReference type="ARBA" id="ARBA00022801"/>
    </source>
</evidence>
<reference evidence="4" key="1">
    <citation type="journal article" date="2019" name="Int. J. Syst. Evol. Microbiol.">
        <title>The Global Catalogue of Microorganisms (GCM) 10K type strain sequencing project: providing services to taxonomists for standard genome sequencing and annotation.</title>
        <authorList>
            <consortium name="The Broad Institute Genomics Platform"/>
            <consortium name="The Broad Institute Genome Sequencing Center for Infectious Disease"/>
            <person name="Wu L."/>
            <person name="Ma J."/>
        </authorList>
    </citation>
    <scope>NUCLEOTIDE SEQUENCE [LARGE SCALE GENOMIC DNA]</scope>
    <source>
        <strain evidence="4">CGMCC 1.16026</strain>
    </source>
</reference>
<dbReference type="Proteomes" id="UP001596391">
    <property type="component" value="Unassembled WGS sequence"/>
</dbReference>
<protein>
    <submittedName>
        <fullName evidence="3">Glycosyl hydrolase 115 family protein</fullName>
    </submittedName>
</protein>
<dbReference type="GO" id="GO:0016787">
    <property type="term" value="F:hydrolase activity"/>
    <property type="evidence" value="ECO:0007669"/>
    <property type="project" value="UniProtKB-KW"/>
</dbReference>
<dbReference type="PANTHER" id="PTHR37842">
    <property type="match status" value="1"/>
</dbReference>
<gene>
    <name evidence="3" type="ORF">ACFQBQ_09385</name>
</gene>
<dbReference type="PANTHER" id="PTHR37842:SF2">
    <property type="entry name" value="GYLCOSYL HYDROLASE 115 C-TERMINAL DOMAIN-CONTAINING PROTEIN"/>
    <property type="match status" value="1"/>
</dbReference>
<evidence type="ECO:0000259" key="2">
    <source>
        <dbReference type="Pfam" id="PF17829"/>
    </source>
</evidence>
<feature type="domain" description="Gylcosyl hydrolase 115 C-terminal" evidence="2">
    <location>
        <begin position="742"/>
        <end position="910"/>
    </location>
</feature>
<dbReference type="Gene3D" id="3.20.20.520">
    <property type="entry name" value="Glycosyl hydrolase family 115"/>
    <property type="match status" value="1"/>
</dbReference>
<proteinExistence type="predicted"/>
<comment type="caution">
    <text evidence="3">The sequence shown here is derived from an EMBL/GenBank/DDBJ whole genome shotgun (WGS) entry which is preliminary data.</text>
</comment>
<name>A0ABW1ZC61_9BACT</name>
<dbReference type="InterPro" id="IPR041437">
    <property type="entry name" value="GH115_C"/>
</dbReference>
<dbReference type="InterPro" id="IPR042301">
    <property type="entry name" value="GH115_sf"/>
</dbReference>
<keyword evidence="1 3" id="KW-0378">Hydrolase</keyword>
<sequence>MIRTAQTAKSFTLEAKGKAAPIIVSSDDWPGVQHAADEFAQDVQRVTGALPTRSAQASDVDAVLVGTMGHSSLIDDLVRSGKLSTAGVAGQWEAGVTEVVENPMPGVKRALVIAGADKRGTIFGLYTLSEQIGVSPWYWWADVPVKTHDALYVKAGRHVMATPAVKYRGIFLNDEAPALTNWAQEKFGGKNSKFYTHVFELLLRLRANYLWPAMWDNAFNEDDPLNPKLADEYGIVMGTSHHEPMIRAQKEWHKHGTGEWDYTTNKDVLTKFWTEGIARNKEYESTITIGMRGDGDMAMSASANTKLLEGIVADQRKIIAEKADPKVKNPQIWALYKEVQEYYEKGMRVPDDVTLLWCDDNWGNNRRLPTAAERKRPGGAGIYYHFDYVGDPRSYKWLNVTPITKVWEQMHLALQYGADRVWIVNVGDLKPMEFPIEFFLTMARDPKLWDKDHLQQYTDAWSAREFGAEHGAEIGELISGYSKLNRRRTPELLEPETYSFTEGHEADRVQAEWAALVKKADAVRTQLPQEYQAAYFELAYYPVKASAVVNDMMFAAGRNHLYAKQGRASANHWADVTRSLFAEDAKLSAEYNGLLDGRWNHMMDQTHLGYYAWFDPPRNIMPAVSQVDVPQTTQLGVYPEGGAGKYMHKPLPEFDSVNRQTRTIDLGLMGTKPVSFTATTSAPWIVLSKMSGDVVSDEAIAVSIDWSKAPKGRSEGSVTITDSTHNATKVMLNANNLAHTRGFVEDAGAVTIDAAQFMENDAASGVRWEVLPDFGETRSGIESFPVLAPSTEKLNEQACVSYEFTLTSAGTRTLETILAPTLPFQPDHGLRFTVGLDHAAAITADMWPKLTDEEWRKAVSDGVRRVSVPLGELAAGAHTMHVCRVDAGVVLERFVIYGEHRPGEYLGPIESAVAKP</sequence>
<dbReference type="Pfam" id="PF17829">
    <property type="entry name" value="GH115_C"/>
    <property type="match status" value="1"/>
</dbReference>
<keyword evidence="4" id="KW-1185">Reference proteome</keyword>
<dbReference type="InterPro" id="IPR029018">
    <property type="entry name" value="Hex-like_dom2"/>
</dbReference>
<dbReference type="Gene3D" id="3.30.379.10">
    <property type="entry name" value="Chitobiase/beta-hexosaminidase domain 2-like"/>
    <property type="match status" value="1"/>
</dbReference>
<evidence type="ECO:0000313" key="4">
    <source>
        <dbReference type="Proteomes" id="UP001596391"/>
    </source>
</evidence>
<dbReference type="Pfam" id="PF15979">
    <property type="entry name" value="Glyco_hydro_115"/>
    <property type="match status" value="1"/>
</dbReference>
<evidence type="ECO:0000313" key="3">
    <source>
        <dbReference type="EMBL" id="MFC6645788.1"/>
    </source>
</evidence>
<accession>A0ABW1ZC61</accession>
<organism evidence="3 4">
    <name type="scientific">Granulicella cerasi</name>
    <dbReference type="NCBI Taxonomy" id="741063"/>
    <lineage>
        <taxon>Bacteria</taxon>
        <taxon>Pseudomonadati</taxon>
        <taxon>Acidobacteriota</taxon>
        <taxon>Terriglobia</taxon>
        <taxon>Terriglobales</taxon>
        <taxon>Acidobacteriaceae</taxon>
        <taxon>Granulicella</taxon>
    </lineage>
</organism>
<dbReference type="InterPro" id="IPR031924">
    <property type="entry name" value="GH115"/>
</dbReference>
<dbReference type="Gene3D" id="1.20.58.2150">
    <property type="match status" value="1"/>
</dbReference>
<dbReference type="RefSeq" id="WP_263369504.1">
    <property type="nucleotide sequence ID" value="NZ_JAGSYD010000001.1"/>
</dbReference>
<dbReference type="EMBL" id="JBHSWI010000001">
    <property type="protein sequence ID" value="MFC6645788.1"/>
    <property type="molecule type" value="Genomic_DNA"/>
</dbReference>
<dbReference type="SUPFAM" id="SSF55545">
    <property type="entry name" value="beta-N-acetylhexosaminidase-like domain"/>
    <property type="match status" value="1"/>
</dbReference>
<dbReference type="Gene3D" id="2.60.120.1620">
    <property type="match status" value="1"/>
</dbReference>